<dbReference type="Gene3D" id="3.20.20.150">
    <property type="entry name" value="Divalent-metal-dependent TIM barrel enzymes"/>
    <property type="match status" value="1"/>
</dbReference>
<evidence type="ECO:0000313" key="4">
    <source>
        <dbReference type="EMBL" id="TWT18121.1"/>
    </source>
</evidence>
<dbReference type="Pfam" id="PF01261">
    <property type="entry name" value="AP_endonuc_2"/>
    <property type="match status" value="1"/>
</dbReference>
<evidence type="ECO:0000259" key="2">
    <source>
        <dbReference type="Pfam" id="PF01261"/>
    </source>
</evidence>
<dbReference type="GO" id="GO:0016787">
    <property type="term" value="F:hydrolase activity"/>
    <property type="evidence" value="ECO:0007669"/>
    <property type="project" value="InterPro"/>
</dbReference>
<dbReference type="InterPro" id="IPR010496">
    <property type="entry name" value="AL/BT2_dom"/>
</dbReference>
<evidence type="ECO:0000259" key="3">
    <source>
        <dbReference type="Pfam" id="PF06439"/>
    </source>
</evidence>
<name>A0A5C5TV91_9GAMM</name>
<sequence length="495" mass="53641">MTITIPRAIATAALLSLAALPVFAGDTATRDESIAVQMYTLRSIASLEDRLKIVHDAGIRAVETVGTQDVTAEELKRLLDKYSIKPIATHVQLSDLRSDLDGVAAFNRSIGNTVLVVPWLQEGERPVDAAGWSALGRELGAIAGKLQAQGMTLGYHNHEFEIVDFDGKTGLELLFEAAGPAVVAEIDLAWVARAGHDPAAFLGKFHGRVFAVHAKDIAPEGHPEEEKGFAAVGSGVLDWNAILPAAADAGVKWYVIEHDDPLDPAAAVRTAAAYLGERLATGALAADNQLSRQEQNDGWQLLFDGEDLSQWRNFKQDELSDKWVIEDGAIKLTGAGGGDILTKARYQDFDLRLDWKIAEGGNSGIFVLADETGNQIYSHAPEIQILDNERHPDNKLATHLSGSLYDMIASPAASHKKAGEWNQVRILLDQGQLTIWQNGVQTASVKIHGPEWQQLVAASKFADWPGFAANSSGHIGLQDHGDVVWFKNLKIKELK</sequence>
<feature type="chain" id="PRO_5023028447" evidence="1">
    <location>
        <begin position="25"/>
        <end position="495"/>
    </location>
</feature>
<dbReference type="Proteomes" id="UP000319980">
    <property type="component" value="Unassembled WGS sequence"/>
</dbReference>
<dbReference type="PANTHER" id="PTHR12110">
    <property type="entry name" value="HYDROXYPYRUVATE ISOMERASE"/>
    <property type="match status" value="1"/>
</dbReference>
<protein>
    <submittedName>
        <fullName evidence="4">DUF1080 domain-containing protein</fullName>
    </submittedName>
</protein>
<comment type="caution">
    <text evidence="4">The sequence shown here is derived from an EMBL/GenBank/DDBJ whole genome shotgun (WGS) entry which is preliminary data.</text>
</comment>
<dbReference type="InterPro" id="IPR050312">
    <property type="entry name" value="IolE/XylAMocC-like"/>
</dbReference>
<feature type="domain" description="3-keto-alpha-glucoside-1,2-lyase/3-keto-2-hydroxy-glucal hydratase" evidence="3">
    <location>
        <begin position="298"/>
        <end position="492"/>
    </location>
</feature>
<dbReference type="AlphaFoldDB" id="A0A5C5TV91"/>
<feature type="domain" description="Xylose isomerase-like TIM barrel" evidence="2">
    <location>
        <begin position="52"/>
        <end position="275"/>
    </location>
</feature>
<dbReference type="InterPro" id="IPR013022">
    <property type="entry name" value="Xyl_isomerase-like_TIM-brl"/>
</dbReference>
<dbReference type="InterPro" id="IPR036237">
    <property type="entry name" value="Xyl_isomerase-like_sf"/>
</dbReference>
<evidence type="ECO:0000313" key="5">
    <source>
        <dbReference type="Proteomes" id="UP000319980"/>
    </source>
</evidence>
<dbReference type="EMBL" id="VOHK01000007">
    <property type="protein sequence ID" value="TWT18121.1"/>
    <property type="molecule type" value="Genomic_DNA"/>
</dbReference>
<dbReference type="Pfam" id="PF06439">
    <property type="entry name" value="3keto-disac_hyd"/>
    <property type="match status" value="1"/>
</dbReference>
<evidence type="ECO:0000256" key="1">
    <source>
        <dbReference type="SAM" id="SignalP"/>
    </source>
</evidence>
<dbReference type="PANTHER" id="PTHR12110:SF41">
    <property type="entry name" value="INOSOSE DEHYDRATASE"/>
    <property type="match status" value="1"/>
</dbReference>
<organism evidence="4 5">
    <name type="scientific">Luteimonas marina</name>
    <dbReference type="NCBI Taxonomy" id="488485"/>
    <lineage>
        <taxon>Bacteria</taxon>
        <taxon>Pseudomonadati</taxon>
        <taxon>Pseudomonadota</taxon>
        <taxon>Gammaproteobacteria</taxon>
        <taxon>Lysobacterales</taxon>
        <taxon>Lysobacteraceae</taxon>
        <taxon>Luteimonas</taxon>
    </lineage>
</organism>
<feature type="signal peptide" evidence="1">
    <location>
        <begin position="1"/>
        <end position="24"/>
    </location>
</feature>
<reference evidence="4 5" key="1">
    <citation type="journal article" date="2008" name="Int. J. Syst. Evol. Microbiol.">
        <title>Luteimonas marina sp. nov., isolated from seawater.</title>
        <authorList>
            <person name="Baik K.S."/>
            <person name="Park S.C."/>
            <person name="Kim M.S."/>
            <person name="Kim E.M."/>
            <person name="Park C."/>
            <person name="Chun J."/>
            <person name="Seong C.N."/>
        </authorList>
    </citation>
    <scope>NUCLEOTIDE SEQUENCE [LARGE SCALE GENOMIC DNA]</scope>
    <source>
        <strain evidence="4 5">FR1330</strain>
    </source>
</reference>
<dbReference type="Gene3D" id="2.60.120.560">
    <property type="entry name" value="Exo-inulinase, domain 1"/>
    <property type="match status" value="1"/>
</dbReference>
<dbReference type="OrthoDB" id="9798407at2"/>
<accession>A0A5C5TV91</accession>
<gene>
    <name evidence="4" type="ORF">FQY83_15365</name>
</gene>
<keyword evidence="1" id="KW-0732">Signal</keyword>
<proteinExistence type="predicted"/>
<keyword evidence="5" id="KW-1185">Reference proteome</keyword>
<dbReference type="SUPFAM" id="SSF51658">
    <property type="entry name" value="Xylose isomerase-like"/>
    <property type="match status" value="1"/>
</dbReference>